<keyword evidence="2" id="KW-1185">Reference proteome</keyword>
<dbReference type="HOGENOM" id="CLU_1927777_0_0_1"/>
<accession>A0A067T6I9</accession>
<evidence type="ECO:0000313" key="2">
    <source>
        <dbReference type="Proteomes" id="UP000027222"/>
    </source>
</evidence>
<dbReference type="AlphaFoldDB" id="A0A067T6I9"/>
<reference evidence="2" key="1">
    <citation type="journal article" date="2014" name="Proc. Natl. Acad. Sci. U.S.A.">
        <title>Extensive sampling of basidiomycete genomes demonstrates inadequacy of the white-rot/brown-rot paradigm for wood decay fungi.</title>
        <authorList>
            <person name="Riley R."/>
            <person name="Salamov A.A."/>
            <person name="Brown D.W."/>
            <person name="Nagy L.G."/>
            <person name="Floudas D."/>
            <person name="Held B.W."/>
            <person name="Levasseur A."/>
            <person name="Lombard V."/>
            <person name="Morin E."/>
            <person name="Otillar R."/>
            <person name="Lindquist E.A."/>
            <person name="Sun H."/>
            <person name="LaButti K.M."/>
            <person name="Schmutz J."/>
            <person name="Jabbour D."/>
            <person name="Luo H."/>
            <person name="Baker S.E."/>
            <person name="Pisabarro A.G."/>
            <person name="Walton J.D."/>
            <person name="Blanchette R.A."/>
            <person name="Henrissat B."/>
            <person name="Martin F."/>
            <person name="Cullen D."/>
            <person name="Hibbett D.S."/>
            <person name="Grigoriev I.V."/>
        </authorList>
    </citation>
    <scope>NUCLEOTIDE SEQUENCE [LARGE SCALE GENOMIC DNA]</scope>
    <source>
        <strain evidence="2">CBS 339.88</strain>
    </source>
</reference>
<evidence type="ECO:0000313" key="1">
    <source>
        <dbReference type="EMBL" id="KDR78815.1"/>
    </source>
</evidence>
<gene>
    <name evidence="1" type="ORF">GALMADRAFT_1271467</name>
</gene>
<dbReference type="EMBL" id="KL142374">
    <property type="protein sequence ID" value="KDR78815.1"/>
    <property type="molecule type" value="Genomic_DNA"/>
</dbReference>
<sequence length="131" mass="14568">MPYLHACLALPRHRSMLVISSLESLLCGFSPVAMEFLCVSTVGITAAPFRCSQMKQAEKVISSMPDASRAIFSGTGHWTAFRAVSCPGLPPSKLEDWNLNSATRSSSYLMRCRRVETLFRTNSLRPWHGFV</sequence>
<name>A0A067T6I9_GALM3</name>
<organism evidence="1 2">
    <name type="scientific">Galerina marginata (strain CBS 339.88)</name>
    <dbReference type="NCBI Taxonomy" id="685588"/>
    <lineage>
        <taxon>Eukaryota</taxon>
        <taxon>Fungi</taxon>
        <taxon>Dikarya</taxon>
        <taxon>Basidiomycota</taxon>
        <taxon>Agaricomycotina</taxon>
        <taxon>Agaricomycetes</taxon>
        <taxon>Agaricomycetidae</taxon>
        <taxon>Agaricales</taxon>
        <taxon>Agaricineae</taxon>
        <taxon>Strophariaceae</taxon>
        <taxon>Galerina</taxon>
    </lineage>
</organism>
<proteinExistence type="predicted"/>
<protein>
    <submittedName>
        <fullName evidence="1">Uncharacterized protein</fullName>
    </submittedName>
</protein>
<dbReference type="Proteomes" id="UP000027222">
    <property type="component" value="Unassembled WGS sequence"/>
</dbReference>